<proteinExistence type="predicted"/>
<name>A0A842HE02_9BACT</name>
<keyword evidence="4" id="KW-1185">Reference proteome</keyword>
<sequence>MYLTLRFFIIHAISVYCASLLLAVDADDPGRSMRDGEVEASQLLWFEDFDSANSLQRFTGNAGDYEATGGENGSGCLTVTATEPGVDVVVCSLNPELLRGKTVVLDGQLRAKNLRQYHDQAHMGPKLTIYFRSASGGEQWHDQPKEYGDYDWTGFRNEVKIPNDVEAVKVLLGLQMATGNLSFDNLKIYEKPRLRSATPRPSESELEAVRVDGLCATPRLKLSGEWAFNAIVDTINDGVCDESFNVSPLAKVKVFNEELSSVQIFKASGPGWDKGNRLKGIYMTPDALEVDSVVVRNQHGVGMELGRDYLVDPRWGTIGRVEGGSIGADEPVYVDYSFYPQRIDSVFLKNGQLYYREGKPLVTQARPPEAESGEVRVANIFLSGRQELLTEGNFYPILETSYPIRPNPVADELLPETMKKLRDGGTLRVLAWGDSITDGGYLREEGEGARWQRQFVEKLQRRFPQAKIVLVTEAWGGRNTNDYFGVPAGHPHNYREKVIAPKPDLVISEFINDSWHSQENFERNYGQILTDLNAIGAEWIVIAPSYQRGWGMEDATGQKNIDDDPRAYIAMLRNFSSAHRIPCADVSARYGRLWRQGIPFLTLMTNQINHPNRTGLEIYADALMALFPES</sequence>
<gene>
    <name evidence="3" type="ORF">H5P28_05990</name>
</gene>
<comment type="caution">
    <text evidence="3">The sequence shown here is derived from an EMBL/GenBank/DDBJ whole genome shotgun (WGS) entry which is preliminary data.</text>
</comment>
<evidence type="ECO:0000313" key="3">
    <source>
        <dbReference type="EMBL" id="MBC2593807.1"/>
    </source>
</evidence>
<dbReference type="Proteomes" id="UP000546464">
    <property type="component" value="Unassembled WGS sequence"/>
</dbReference>
<organism evidence="3 4">
    <name type="scientific">Ruficoccus amylovorans</name>
    <dbReference type="NCBI Taxonomy" id="1804625"/>
    <lineage>
        <taxon>Bacteria</taxon>
        <taxon>Pseudomonadati</taxon>
        <taxon>Verrucomicrobiota</taxon>
        <taxon>Opitutia</taxon>
        <taxon>Puniceicoccales</taxon>
        <taxon>Cerasicoccaceae</taxon>
        <taxon>Ruficoccus</taxon>
    </lineage>
</organism>
<feature type="signal peptide" evidence="1">
    <location>
        <begin position="1"/>
        <end position="18"/>
    </location>
</feature>
<feature type="domain" description="SGNH hydrolase-type esterase" evidence="2">
    <location>
        <begin position="432"/>
        <end position="615"/>
    </location>
</feature>
<dbReference type="Pfam" id="PF13472">
    <property type="entry name" value="Lipase_GDSL_2"/>
    <property type="match status" value="1"/>
</dbReference>
<evidence type="ECO:0000256" key="1">
    <source>
        <dbReference type="SAM" id="SignalP"/>
    </source>
</evidence>
<reference evidence="3 4" key="1">
    <citation type="submission" date="2020-07" db="EMBL/GenBank/DDBJ databases">
        <authorList>
            <person name="Feng X."/>
        </authorList>
    </citation>
    <scope>NUCLEOTIDE SEQUENCE [LARGE SCALE GENOMIC DNA]</scope>
    <source>
        <strain evidence="3 4">JCM31066</strain>
    </source>
</reference>
<dbReference type="InterPro" id="IPR013830">
    <property type="entry name" value="SGNH_hydro"/>
</dbReference>
<evidence type="ECO:0000259" key="2">
    <source>
        <dbReference type="Pfam" id="PF13472"/>
    </source>
</evidence>
<keyword evidence="1" id="KW-0732">Signal</keyword>
<accession>A0A842HE02</accession>
<dbReference type="InterPro" id="IPR036514">
    <property type="entry name" value="SGNH_hydro_sf"/>
</dbReference>
<protein>
    <submittedName>
        <fullName evidence="3">SGNH/GDSL hydrolase family protein</fullName>
    </submittedName>
</protein>
<dbReference type="Gene3D" id="3.40.50.1110">
    <property type="entry name" value="SGNH hydrolase"/>
    <property type="match status" value="1"/>
</dbReference>
<dbReference type="AlphaFoldDB" id="A0A842HE02"/>
<dbReference type="GO" id="GO:0016788">
    <property type="term" value="F:hydrolase activity, acting on ester bonds"/>
    <property type="evidence" value="ECO:0007669"/>
    <property type="project" value="UniProtKB-ARBA"/>
</dbReference>
<dbReference type="EMBL" id="JACHVB010000014">
    <property type="protein sequence ID" value="MBC2593807.1"/>
    <property type="molecule type" value="Genomic_DNA"/>
</dbReference>
<dbReference type="SUPFAM" id="SSF52266">
    <property type="entry name" value="SGNH hydrolase"/>
    <property type="match status" value="1"/>
</dbReference>
<dbReference type="Gene3D" id="2.60.120.260">
    <property type="entry name" value="Galactose-binding domain-like"/>
    <property type="match status" value="1"/>
</dbReference>
<dbReference type="RefSeq" id="WP_185674806.1">
    <property type="nucleotide sequence ID" value="NZ_JACHVB010000014.1"/>
</dbReference>
<evidence type="ECO:0000313" key="4">
    <source>
        <dbReference type="Proteomes" id="UP000546464"/>
    </source>
</evidence>
<dbReference type="CDD" id="cd00229">
    <property type="entry name" value="SGNH_hydrolase"/>
    <property type="match status" value="1"/>
</dbReference>
<feature type="chain" id="PRO_5032553354" evidence="1">
    <location>
        <begin position="19"/>
        <end position="630"/>
    </location>
</feature>
<keyword evidence="3" id="KW-0378">Hydrolase</keyword>